<keyword evidence="1" id="KW-0472">Membrane</keyword>
<evidence type="ECO:0000313" key="2">
    <source>
        <dbReference type="EMBL" id="KJU94481.1"/>
    </source>
</evidence>
<accession>A0A0F3HJW4</accession>
<dbReference type="AlphaFoldDB" id="A0A0F3HJW4"/>
<feature type="transmembrane region" description="Helical" evidence="1">
    <location>
        <begin position="73"/>
        <end position="95"/>
    </location>
</feature>
<keyword evidence="1" id="KW-0812">Transmembrane</keyword>
<dbReference type="Proteomes" id="UP000033405">
    <property type="component" value="Unassembled WGS sequence"/>
</dbReference>
<protein>
    <submittedName>
        <fullName evidence="2">Uncharacterized protein</fullName>
    </submittedName>
</protein>
<keyword evidence="1" id="KW-1133">Transmembrane helix</keyword>
<proteinExistence type="predicted"/>
<name>A0A0F3HJW4_9STRE</name>
<reference evidence="2 3" key="1">
    <citation type="submission" date="2015-02" db="EMBL/GenBank/DDBJ databases">
        <title>Evolution of amylase-binding proteins of oral streptococcal species.</title>
        <authorList>
            <person name="Haase E.M."/>
        </authorList>
    </citation>
    <scope>NUCLEOTIDE SEQUENCE [LARGE SCALE GENOMIC DNA]</scope>
    <source>
        <strain evidence="2 3">UC6950A</strain>
    </source>
</reference>
<organism evidence="2 3">
    <name type="scientific">Streptococcus infantis</name>
    <dbReference type="NCBI Taxonomy" id="68892"/>
    <lineage>
        <taxon>Bacteria</taxon>
        <taxon>Bacillati</taxon>
        <taxon>Bacillota</taxon>
        <taxon>Bacilli</taxon>
        <taxon>Lactobacillales</taxon>
        <taxon>Streptococcaceae</taxon>
        <taxon>Streptococcus</taxon>
    </lineage>
</organism>
<sequence length="173" mass="17849">MRTGRTFSFTVTVVASDVLSAASVAVTLTVSPSFKPETGIVKLPSAPAVAVALLPFGNVASTLELASAVPVILVAPALTAFTVGAAGGVVSGFASTLISFQPTGLEYLFSLIFEMTLALPAWILSFISRTTVSKKPSLEYEVTTAFDSSFEVHAPGIESRLIATSLLPLLALG</sequence>
<gene>
    <name evidence="2" type="ORF">TZ96_00634</name>
</gene>
<evidence type="ECO:0000256" key="1">
    <source>
        <dbReference type="SAM" id="Phobius"/>
    </source>
</evidence>
<feature type="transmembrane region" description="Helical" evidence="1">
    <location>
        <begin position="107"/>
        <end position="127"/>
    </location>
</feature>
<feature type="transmembrane region" description="Helical" evidence="1">
    <location>
        <begin position="45"/>
        <end position="66"/>
    </location>
</feature>
<dbReference type="EMBL" id="JYOV01000008">
    <property type="protein sequence ID" value="KJU94481.1"/>
    <property type="molecule type" value="Genomic_DNA"/>
</dbReference>
<evidence type="ECO:0000313" key="3">
    <source>
        <dbReference type="Proteomes" id="UP000033405"/>
    </source>
</evidence>
<comment type="caution">
    <text evidence="2">The sequence shown here is derived from an EMBL/GenBank/DDBJ whole genome shotgun (WGS) entry which is preliminary data.</text>
</comment>